<evidence type="ECO:0000256" key="2">
    <source>
        <dbReference type="ARBA" id="ARBA00022729"/>
    </source>
</evidence>
<dbReference type="SMART" id="SM00935">
    <property type="entry name" value="OmpH"/>
    <property type="match status" value="1"/>
</dbReference>
<evidence type="ECO:0000256" key="4">
    <source>
        <dbReference type="SAM" id="SignalP"/>
    </source>
</evidence>
<evidence type="ECO:0000313" key="6">
    <source>
        <dbReference type="Proteomes" id="UP001259982"/>
    </source>
</evidence>
<sequence>MRGTKFLTAFAAAMLLAGGVAHAQESLKIAVVNLPQLVSQSPQAQRARAEMEEEFTSRRDDLQSRQEKLREDVQRLQRDGSVMSAEARDQLEQSIRDQQRRLQLAQSEFNEDVQRAEQKAMEGLREDVRAVIQEFAESGNYDLILGDGVLFATEQVDITGQVLERLKSR</sequence>
<feature type="signal peptide" evidence="4">
    <location>
        <begin position="1"/>
        <end position="23"/>
    </location>
</feature>
<accession>A0ABU3B5J1</accession>
<gene>
    <name evidence="5" type="ORF">RM531_02485</name>
</gene>
<dbReference type="Proteomes" id="UP001259982">
    <property type="component" value="Unassembled WGS sequence"/>
</dbReference>
<name>A0ABU3B5J1_9GAMM</name>
<dbReference type="EMBL" id="JAVRHY010000002">
    <property type="protein sequence ID" value="MDT0617330.1"/>
    <property type="molecule type" value="Genomic_DNA"/>
</dbReference>
<reference evidence="5 6" key="1">
    <citation type="submission" date="2023-09" db="EMBL/GenBank/DDBJ databases">
        <authorList>
            <person name="Rey-Velasco X."/>
        </authorList>
    </citation>
    <scope>NUCLEOTIDE SEQUENCE [LARGE SCALE GENOMIC DNA]</scope>
    <source>
        <strain evidence="5 6">P385</strain>
    </source>
</reference>
<comment type="similarity">
    <text evidence="1">Belongs to the Skp family.</text>
</comment>
<evidence type="ECO:0000313" key="5">
    <source>
        <dbReference type="EMBL" id="MDT0617330.1"/>
    </source>
</evidence>
<proteinExistence type="inferred from homology"/>
<dbReference type="RefSeq" id="WP_311657042.1">
    <property type="nucleotide sequence ID" value="NZ_JAVRHY010000002.1"/>
</dbReference>
<dbReference type="InterPro" id="IPR005632">
    <property type="entry name" value="Chaperone_Skp"/>
</dbReference>
<organism evidence="5 6">
    <name type="scientific">Spectribacter acetivorans</name>
    <dbReference type="NCBI Taxonomy" id="3075603"/>
    <lineage>
        <taxon>Bacteria</taxon>
        <taxon>Pseudomonadati</taxon>
        <taxon>Pseudomonadota</taxon>
        <taxon>Gammaproteobacteria</taxon>
        <taxon>Salinisphaerales</taxon>
        <taxon>Salinisphaeraceae</taxon>
        <taxon>Spectribacter</taxon>
    </lineage>
</organism>
<comment type="caution">
    <text evidence="5">The sequence shown here is derived from an EMBL/GenBank/DDBJ whole genome shotgun (WGS) entry which is preliminary data.</text>
</comment>
<dbReference type="PANTHER" id="PTHR35089">
    <property type="entry name" value="CHAPERONE PROTEIN SKP"/>
    <property type="match status" value="1"/>
</dbReference>
<keyword evidence="3" id="KW-0175">Coiled coil</keyword>
<keyword evidence="6" id="KW-1185">Reference proteome</keyword>
<evidence type="ECO:0000256" key="1">
    <source>
        <dbReference type="ARBA" id="ARBA00009091"/>
    </source>
</evidence>
<evidence type="ECO:0000256" key="3">
    <source>
        <dbReference type="SAM" id="Coils"/>
    </source>
</evidence>
<feature type="coiled-coil region" evidence="3">
    <location>
        <begin position="52"/>
        <end position="119"/>
    </location>
</feature>
<dbReference type="InterPro" id="IPR024930">
    <property type="entry name" value="Skp_dom_sf"/>
</dbReference>
<protein>
    <submittedName>
        <fullName evidence="5">OmpH family outer membrane protein</fullName>
    </submittedName>
</protein>
<dbReference type="Gene3D" id="3.30.910.20">
    <property type="entry name" value="Skp domain"/>
    <property type="match status" value="1"/>
</dbReference>
<dbReference type="Pfam" id="PF03938">
    <property type="entry name" value="OmpH"/>
    <property type="match status" value="1"/>
</dbReference>
<feature type="chain" id="PRO_5045843316" evidence="4">
    <location>
        <begin position="24"/>
        <end position="169"/>
    </location>
</feature>
<dbReference type="SUPFAM" id="SSF111384">
    <property type="entry name" value="OmpH-like"/>
    <property type="match status" value="1"/>
</dbReference>
<dbReference type="PANTHER" id="PTHR35089:SF1">
    <property type="entry name" value="CHAPERONE PROTEIN SKP"/>
    <property type="match status" value="1"/>
</dbReference>
<keyword evidence="2 4" id="KW-0732">Signal</keyword>